<keyword evidence="1" id="KW-0175">Coiled coil</keyword>
<proteinExistence type="predicted"/>
<accession>A0A1M5FU87</accession>
<dbReference type="RefSeq" id="WP_073403554.1">
    <property type="nucleotide sequence ID" value="NZ_FQTV01000018.1"/>
</dbReference>
<organism evidence="3 4">
    <name type="scientific">Bacteroides luti</name>
    <dbReference type="NCBI Taxonomy" id="1297750"/>
    <lineage>
        <taxon>Bacteria</taxon>
        <taxon>Pseudomonadati</taxon>
        <taxon>Bacteroidota</taxon>
        <taxon>Bacteroidia</taxon>
        <taxon>Bacteroidales</taxon>
        <taxon>Bacteroidaceae</taxon>
        <taxon>Bacteroides</taxon>
    </lineage>
</organism>
<dbReference type="Proteomes" id="UP000184509">
    <property type="component" value="Unassembled WGS sequence"/>
</dbReference>
<reference evidence="3 4" key="1">
    <citation type="submission" date="2016-11" db="EMBL/GenBank/DDBJ databases">
        <authorList>
            <person name="Jaros S."/>
            <person name="Januszkiewicz K."/>
            <person name="Wedrychowicz H."/>
        </authorList>
    </citation>
    <scope>NUCLEOTIDE SEQUENCE [LARGE SCALE GENOMIC DNA]</scope>
    <source>
        <strain evidence="3 4">DSM 26991</strain>
    </source>
</reference>
<gene>
    <name evidence="3" type="ORF">SAMN05444405_1185</name>
</gene>
<keyword evidence="4" id="KW-1185">Reference proteome</keyword>
<keyword evidence="2" id="KW-0812">Transmembrane</keyword>
<dbReference type="EMBL" id="FQTV01000018">
    <property type="protein sequence ID" value="SHF95137.1"/>
    <property type="molecule type" value="Genomic_DNA"/>
</dbReference>
<evidence type="ECO:0000256" key="1">
    <source>
        <dbReference type="SAM" id="Coils"/>
    </source>
</evidence>
<dbReference type="AlphaFoldDB" id="A0A1M5FU87"/>
<keyword evidence="2" id="KW-0472">Membrane</keyword>
<feature type="coiled-coil region" evidence="1">
    <location>
        <begin position="199"/>
        <end position="226"/>
    </location>
</feature>
<sequence>MNSTVYLFGDFSQGYSQYPNDYAQSIFQNFYARSNAKTQIVIHRKNELMYYGYIHKLDTDASTPQYIGMCVLLNGIMLKNIKALFSLFENTFTDLVVNGVLLEFNDKGDVITKVNQLYEKQNEVDRITNLLHNAMSQFDNDCVKLPPVSYGISVTDVKDFTDTDDDNDIMDAASKYGYTFIFKNEDYNTRSLSGYKEIIRRLNWEKEEITKNFNKLSSEYQKVLRQKKQFTVIIFLCIAIVIFIVAGSSMLSSKETAISDLENKVSNLKNDISEKVTTISTLQNSLSSAISAKEEVEQRYSCISDQIPILITNMELGNINSNGDVVTSYGSTIYSNNTMYLQLRITYTGINTGKDIRLYIKLYTPDGTLSTCSSSPYGYSFSSDLNVISGEKNITTLTSWGSSTPGQWGSGSYRFEIWYDNVCLKAKSFTIYDY</sequence>
<dbReference type="STRING" id="1297750.SAMN05444405_1185"/>
<evidence type="ECO:0000256" key="2">
    <source>
        <dbReference type="SAM" id="Phobius"/>
    </source>
</evidence>
<dbReference type="OrthoDB" id="10001765at2"/>
<protein>
    <submittedName>
        <fullName evidence="3">Uncharacterized protein</fullName>
    </submittedName>
</protein>
<feature type="transmembrane region" description="Helical" evidence="2">
    <location>
        <begin position="230"/>
        <end position="251"/>
    </location>
</feature>
<name>A0A1M5FU87_9BACE</name>
<keyword evidence="2" id="KW-1133">Transmembrane helix</keyword>
<feature type="coiled-coil region" evidence="1">
    <location>
        <begin position="251"/>
        <end position="299"/>
    </location>
</feature>
<evidence type="ECO:0000313" key="4">
    <source>
        <dbReference type="Proteomes" id="UP000184509"/>
    </source>
</evidence>
<evidence type="ECO:0000313" key="3">
    <source>
        <dbReference type="EMBL" id="SHF95137.1"/>
    </source>
</evidence>